<feature type="region of interest" description="Disordered" evidence="1">
    <location>
        <begin position="75"/>
        <end position="120"/>
    </location>
</feature>
<organism evidence="2 3">
    <name type="scientific">Tritrichomonas musculus</name>
    <dbReference type="NCBI Taxonomy" id="1915356"/>
    <lineage>
        <taxon>Eukaryota</taxon>
        <taxon>Metamonada</taxon>
        <taxon>Parabasalia</taxon>
        <taxon>Tritrichomonadida</taxon>
        <taxon>Tritrichomonadidae</taxon>
        <taxon>Tritrichomonas</taxon>
    </lineage>
</organism>
<feature type="compositionally biased region" description="Polar residues" evidence="1">
    <location>
        <begin position="157"/>
        <end position="171"/>
    </location>
</feature>
<evidence type="ECO:0000313" key="3">
    <source>
        <dbReference type="Proteomes" id="UP001470230"/>
    </source>
</evidence>
<gene>
    <name evidence="2" type="ORF">M9Y10_037744</name>
</gene>
<reference evidence="2 3" key="1">
    <citation type="submission" date="2024-04" db="EMBL/GenBank/DDBJ databases">
        <title>Tritrichomonas musculus Genome.</title>
        <authorList>
            <person name="Alves-Ferreira E."/>
            <person name="Grigg M."/>
            <person name="Lorenzi H."/>
            <person name="Galac M."/>
        </authorList>
    </citation>
    <scope>NUCLEOTIDE SEQUENCE [LARGE SCALE GENOMIC DNA]</scope>
    <source>
        <strain evidence="2 3">EAF2021</strain>
    </source>
</reference>
<evidence type="ECO:0000313" key="2">
    <source>
        <dbReference type="EMBL" id="KAK8836485.1"/>
    </source>
</evidence>
<keyword evidence="3" id="KW-1185">Reference proteome</keyword>
<feature type="region of interest" description="Disordered" evidence="1">
    <location>
        <begin position="148"/>
        <end position="226"/>
    </location>
</feature>
<dbReference type="InterPro" id="IPR025659">
    <property type="entry name" value="Tubby-like_C"/>
</dbReference>
<dbReference type="SUPFAM" id="SSF54518">
    <property type="entry name" value="Tubby C-terminal domain-like"/>
    <property type="match status" value="1"/>
</dbReference>
<dbReference type="Proteomes" id="UP001470230">
    <property type="component" value="Unassembled WGS sequence"/>
</dbReference>
<dbReference type="EMBL" id="JAPFFF010000065">
    <property type="protein sequence ID" value="KAK8836485.1"/>
    <property type="molecule type" value="Genomic_DNA"/>
</dbReference>
<proteinExistence type="predicted"/>
<feature type="compositionally biased region" description="Polar residues" evidence="1">
    <location>
        <begin position="207"/>
        <end position="226"/>
    </location>
</feature>
<accession>A0ABR2GRD3</accession>
<sequence length="462" mass="52769">MTIRPIRPIRPIVRNVKPMVSYSSDYSTDSSIQKIDTPASNKLLFDLSSEESYQESISSEQNWKPNINSQALIKQNKNIDHSRVNESSEKLSVTTSTQPKKIQRNSSVGQSTNSKSFNSLDNSAQKINKYDLDNNYYSYYDYESNNSDHTHLHKIRPNQNSPNKSKGNFDNQHSHNENEPRNAQSEIHPKSDQNFQLDKQQVPPPTSNDSQYVNQMSTPNNQENKTYISNNLNMSQLEPNSSDENEQKFTISYKQKNLQALWKRQVIMTQNDFLVYICNSTKKDDYGKVHIIYDQKPAGVPSQSGVGMLVRHQTGLRFTLYEKVADYGTIPQIAGISFFSPKEDSKIRSFRIALPTDDRPYIPESKKEDLSRIAKKNENVPPNVKVYQSMMPIKKPDGTFTLNLGQIILVRSTKNFCIKDENDQSLFLIYKTSEQALTVKFKPPFTALIAYSIAVAICTSTK</sequence>
<evidence type="ECO:0000256" key="1">
    <source>
        <dbReference type="SAM" id="MobiDB-lite"/>
    </source>
</evidence>
<name>A0ABR2GRD3_9EUKA</name>
<feature type="compositionally biased region" description="Basic and acidic residues" evidence="1">
    <location>
        <begin position="77"/>
        <end position="89"/>
    </location>
</feature>
<protein>
    <recommendedName>
        <fullName evidence="4">Tubby C-terminal domain-containing protein</fullName>
    </recommendedName>
</protein>
<feature type="compositionally biased region" description="Polar residues" evidence="1">
    <location>
        <begin position="90"/>
        <end position="120"/>
    </location>
</feature>
<comment type="caution">
    <text evidence="2">The sequence shown here is derived from an EMBL/GenBank/DDBJ whole genome shotgun (WGS) entry which is preliminary data.</text>
</comment>
<evidence type="ECO:0008006" key="4">
    <source>
        <dbReference type="Google" id="ProtNLM"/>
    </source>
</evidence>